<organism evidence="2 3">
    <name type="scientific">Janthinobacterium lividum</name>
    <dbReference type="NCBI Taxonomy" id="29581"/>
    <lineage>
        <taxon>Bacteria</taxon>
        <taxon>Pseudomonadati</taxon>
        <taxon>Pseudomonadota</taxon>
        <taxon>Betaproteobacteria</taxon>
        <taxon>Burkholderiales</taxon>
        <taxon>Oxalobacteraceae</taxon>
        <taxon>Janthinobacterium</taxon>
    </lineage>
</organism>
<accession>A0A5C4NU56</accession>
<protein>
    <submittedName>
        <fullName evidence="2">PEP-CTERM sorting domain-containing protein</fullName>
    </submittedName>
</protein>
<evidence type="ECO:0000313" key="2">
    <source>
        <dbReference type="EMBL" id="TNC76706.1"/>
    </source>
</evidence>
<dbReference type="Proteomes" id="UP000305681">
    <property type="component" value="Unassembled WGS sequence"/>
</dbReference>
<dbReference type="Pfam" id="PF07589">
    <property type="entry name" value="PEP-CTERM"/>
    <property type="match status" value="1"/>
</dbReference>
<comment type="caution">
    <text evidence="2">The sequence shown here is derived from an EMBL/GenBank/DDBJ whole genome shotgun (WGS) entry which is preliminary data.</text>
</comment>
<evidence type="ECO:0000313" key="3">
    <source>
        <dbReference type="Proteomes" id="UP000305681"/>
    </source>
</evidence>
<evidence type="ECO:0000259" key="1">
    <source>
        <dbReference type="Pfam" id="PF07589"/>
    </source>
</evidence>
<proteinExistence type="predicted"/>
<gene>
    <name evidence="2" type="ORF">FHI69_12960</name>
</gene>
<dbReference type="NCBIfam" id="TIGR02595">
    <property type="entry name" value="PEP_CTERM"/>
    <property type="match status" value="1"/>
</dbReference>
<sequence length="125" mass="13228">MNFYSMLYGGNASAGNLSGAKISFGEKSLYMNATNWGPKCSNHLCNNGFSFAGTALEGIATDVITISGFKHIDSSLPLYSIGEIVLNGSLVSPVPEPSTYGMLLAGIVVIGLQARRRRGAKFDMT</sequence>
<feature type="domain" description="Ice-binding protein C-terminal" evidence="1">
    <location>
        <begin position="93"/>
        <end position="117"/>
    </location>
</feature>
<reference evidence="2 3" key="1">
    <citation type="submission" date="2019-06" db="EMBL/GenBank/DDBJ databases">
        <title>Genome sequence of Janthinobacterium lividum UCD_MED1.</title>
        <authorList>
            <person name="De Leon M.E."/>
            <person name="Jospin G."/>
        </authorList>
    </citation>
    <scope>NUCLEOTIDE SEQUENCE [LARGE SCALE GENOMIC DNA]</scope>
    <source>
        <strain evidence="2 3">UCD_MED1</strain>
    </source>
</reference>
<dbReference type="InterPro" id="IPR013424">
    <property type="entry name" value="Ice-binding_C"/>
</dbReference>
<name>A0A5C4NU56_9BURK</name>
<dbReference type="AlphaFoldDB" id="A0A5C4NU56"/>
<dbReference type="EMBL" id="VDGE01000004">
    <property type="protein sequence ID" value="TNC76706.1"/>
    <property type="molecule type" value="Genomic_DNA"/>
</dbReference>